<dbReference type="GO" id="GO:0016887">
    <property type="term" value="F:ATP hydrolysis activity"/>
    <property type="evidence" value="ECO:0007669"/>
    <property type="project" value="InterPro"/>
</dbReference>
<keyword evidence="4" id="KW-1185">Reference proteome</keyword>
<dbReference type="Pfam" id="PF17862">
    <property type="entry name" value="AAA_lid_3"/>
    <property type="match status" value="1"/>
</dbReference>
<comment type="similarity">
    <text evidence="1">Belongs to the AAA ATPase family.</text>
</comment>
<dbReference type="GO" id="GO:0008237">
    <property type="term" value="F:metallopeptidase activity"/>
    <property type="evidence" value="ECO:0007669"/>
    <property type="project" value="UniProtKB-KW"/>
</dbReference>
<dbReference type="Gene3D" id="1.10.8.60">
    <property type="match status" value="1"/>
</dbReference>
<dbReference type="InterPro" id="IPR003960">
    <property type="entry name" value="ATPase_AAA_CS"/>
</dbReference>
<dbReference type="SUPFAM" id="SSF52540">
    <property type="entry name" value="P-loop containing nucleoside triphosphate hydrolases"/>
    <property type="match status" value="1"/>
</dbReference>
<dbReference type="GO" id="GO:0005524">
    <property type="term" value="F:ATP binding"/>
    <property type="evidence" value="ECO:0007669"/>
    <property type="project" value="UniProtKB-KW"/>
</dbReference>
<dbReference type="EMBL" id="JAWDKA010000005">
    <property type="protein sequence ID" value="MDV0441975.1"/>
    <property type="molecule type" value="Genomic_DNA"/>
</dbReference>
<keyword evidence="3" id="KW-0482">Metalloprotease</keyword>
<dbReference type="PANTHER" id="PTHR23077:SF198">
    <property type="entry name" value="ATP-DEPENDENT ZINC METALLOPROTEASE FTSH"/>
    <property type="match status" value="1"/>
</dbReference>
<evidence type="ECO:0000313" key="3">
    <source>
        <dbReference type="EMBL" id="MDV0441975.1"/>
    </source>
</evidence>
<dbReference type="Pfam" id="PF00004">
    <property type="entry name" value="AAA"/>
    <property type="match status" value="1"/>
</dbReference>
<evidence type="ECO:0000256" key="1">
    <source>
        <dbReference type="RuleBase" id="RU003651"/>
    </source>
</evidence>
<organism evidence="3 4">
    <name type="scientific">Methanorbis furvi</name>
    <dbReference type="NCBI Taxonomy" id="3028299"/>
    <lineage>
        <taxon>Archaea</taxon>
        <taxon>Methanobacteriati</taxon>
        <taxon>Methanobacteriota</taxon>
        <taxon>Stenosarchaea group</taxon>
        <taxon>Methanomicrobia</taxon>
        <taxon>Methanomicrobiales</taxon>
        <taxon>Methanocorpusculaceae</taxon>
        <taxon>Methanorbis</taxon>
    </lineage>
</organism>
<evidence type="ECO:0000313" key="4">
    <source>
        <dbReference type="Proteomes" id="UP001273136"/>
    </source>
</evidence>
<dbReference type="Gene3D" id="3.40.50.300">
    <property type="entry name" value="P-loop containing nucleotide triphosphate hydrolases"/>
    <property type="match status" value="1"/>
</dbReference>
<gene>
    <name evidence="3" type="primary">ftsH_4</name>
    <name evidence="3" type="ORF">McpAg1_11920</name>
</gene>
<dbReference type="RefSeq" id="WP_338094375.1">
    <property type="nucleotide sequence ID" value="NZ_JAWDKA010000005.1"/>
</dbReference>
<dbReference type="SMART" id="SM00382">
    <property type="entry name" value="AAA"/>
    <property type="match status" value="1"/>
</dbReference>
<dbReference type="InterPro" id="IPR050168">
    <property type="entry name" value="AAA_ATPase_domain"/>
</dbReference>
<keyword evidence="1" id="KW-0067">ATP-binding</keyword>
<dbReference type="EC" id="3.4.24.-" evidence="3"/>
<protein>
    <submittedName>
        <fullName evidence="3">ATP-dependent zinc metalloprotease FtsH</fullName>
        <ecNumber evidence="3">3.4.24.-</ecNumber>
    </submittedName>
</protein>
<keyword evidence="1" id="KW-0547">Nucleotide-binding</keyword>
<evidence type="ECO:0000259" key="2">
    <source>
        <dbReference type="SMART" id="SM00382"/>
    </source>
</evidence>
<dbReference type="PANTHER" id="PTHR23077">
    <property type="entry name" value="AAA-FAMILY ATPASE"/>
    <property type="match status" value="1"/>
</dbReference>
<comment type="caution">
    <text evidence="3">The sequence shown here is derived from an EMBL/GenBank/DDBJ whole genome shotgun (WGS) entry which is preliminary data.</text>
</comment>
<dbReference type="InterPro" id="IPR003959">
    <property type="entry name" value="ATPase_AAA_core"/>
</dbReference>
<dbReference type="InterPro" id="IPR027417">
    <property type="entry name" value="P-loop_NTPase"/>
</dbReference>
<dbReference type="CDD" id="cd19481">
    <property type="entry name" value="RecA-like_protease"/>
    <property type="match status" value="1"/>
</dbReference>
<feature type="domain" description="AAA+ ATPase" evidence="2">
    <location>
        <begin position="214"/>
        <end position="349"/>
    </location>
</feature>
<dbReference type="Proteomes" id="UP001273136">
    <property type="component" value="Unassembled WGS sequence"/>
</dbReference>
<dbReference type="InterPro" id="IPR041569">
    <property type="entry name" value="AAA_lid_3"/>
</dbReference>
<dbReference type="InterPro" id="IPR003593">
    <property type="entry name" value="AAA+_ATPase"/>
</dbReference>
<reference evidence="3" key="1">
    <citation type="submission" date="2023-06" db="EMBL/GenBank/DDBJ databases">
        <title>Genome sequence of Methancorpusculaceae sp. Ag1.</title>
        <authorList>
            <person name="Protasov E."/>
            <person name="Platt K."/>
            <person name="Poehlein A."/>
            <person name="Daniel R."/>
            <person name="Brune A."/>
        </authorList>
    </citation>
    <scope>NUCLEOTIDE SEQUENCE</scope>
    <source>
        <strain evidence="3">Ag1</strain>
    </source>
</reference>
<proteinExistence type="inferred from homology"/>
<keyword evidence="3" id="KW-0378">Hydrolase</keyword>
<sequence>MDATATDSGLLQLTEIVLTAEVVNGNSALGVNDLPVSLRPLFCPDAPGVIARPVAIKEGQLKTYFPALAARSLIANGKNSYLVVNDLGQFAVTTFAPAMKWYLRNAGAEAVMKNPALALSFETSGESGLSYKTARENIPLFEDTVASLSGKIGALTAKSESFREAADLVVAYAPEEIEFSLEDLVCTSDQMAIVRKVQISLENQEFLRRHRIYELGRILLVGPPGTGKTSFALALSRSVHMPVLEVRLSMLTSQYLGETSKNIDRIFDLAKKIAPCILFIDEFDYIAKTRISDDNGTMKRAVNTLLKSIDHINLIKDQVLLIGATNHAGMLDDAAWRRFDEVVTFTLPDVSMREAILRHVATDIPCTMDFATIAEQTEGFSGADLRMMLTEAIVSALLAGRKEINETDVNAGMELVNRRNIARAGCT</sequence>
<name>A0AAE4MDA1_9EURY</name>
<dbReference type="AlphaFoldDB" id="A0AAE4MDA1"/>
<accession>A0AAE4MDA1</accession>
<keyword evidence="3" id="KW-0645">Protease</keyword>
<dbReference type="PROSITE" id="PS00674">
    <property type="entry name" value="AAA"/>
    <property type="match status" value="1"/>
</dbReference>